<evidence type="ECO:0000256" key="5">
    <source>
        <dbReference type="ARBA" id="ARBA00022856"/>
    </source>
</evidence>
<dbReference type="InterPro" id="IPR025966">
    <property type="entry name" value="OppC_N"/>
</dbReference>
<feature type="transmembrane region" description="Helical" evidence="9">
    <location>
        <begin position="41"/>
        <end position="61"/>
    </location>
</feature>
<dbReference type="Pfam" id="PF12911">
    <property type="entry name" value="OppC_N"/>
    <property type="match status" value="1"/>
</dbReference>
<keyword evidence="6" id="KW-0653">Protein transport</keyword>
<dbReference type="CDD" id="cd06261">
    <property type="entry name" value="TM_PBP2"/>
    <property type="match status" value="1"/>
</dbReference>
<evidence type="ECO:0000259" key="11">
    <source>
        <dbReference type="PROSITE" id="PS50928"/>
    </source>
</evidence>
<sequence length="305" mass="32332">MPSDAEIAPAEPARQGRERRAAGRVLHRSSLRVLLRDPMGALGLILVVTFVGMAVFAPWLAPYDPLKLDVMNKFQPPSWAHPAGTDQLGRDLLSRIIYGARTALSIALTSVGLAGIGGLILGMIAGYGPRWLDGILVLIFDSVSSLPMIMLALAVITIIGPGTDTLILVVVTVSIPAYARLIRAQTLGMAQSDFIVAERAMGASGARILIRHLLPNVVGPLVILLSMDVPIVIMLEAGLSYLNLGVRPPTPSWGNILYDGYTSLRSAPHMVLIAGLPLVLSTLGFTFLGEGLRDALDPKLVKGGA</sequence>
<dbReference type="EMBL" id="JAAGAB010000001">
    <property type="protein sequence ID" value="NDV00201.1"/>
    <property type="molecule type" value="Genomic_DNA"/>
</dbReference>
<keyword evidence="8 9" id="KW-0472">Membrane</keyword>
<comment type="similarity">
    <text evidence="9">Belongs to the binding-protein-dependent transport system permease family.</text>
</comment>
<dbReference type="Proteomes" id="UP000474757">
    <property type="component" value="Unassembled WGS sequence"/>
</dbReference>
<evidence type="ECO:0000256" key="7">
    <source>
        <dbReference type="ARBA" id="ARBA00022989"/>
    </source>
</evidence>
<dbReference type="PANTHER" id="PTHR43386:SF1">
    <property type="entry name" value="D,D-DIPEPTIDE TRANSPORT SYSTEM PERMEASE PROTEIN DDPC-RELATED"/>
    <property type="match status" value="1"/>
</dbReference>
<dbReference type="PROSITE" id="PS50928">
    <property type="entry name" value="ABC_TM1"/>
    <property type="match status" value="1"/>
</dbReference>
<feature type="transmembrane region" description="Helical" evidence="9">
    <location>
        <begin position="103"/>
        <end position="128"/>
    </location>
</feature>
<dbReference type="SUPFAM" id="SSF161098">
    <property type="entry name" value="MetI-like"/>
    <property type="match status" value="1"/>
</dbReference>
<evidence type="ECO:0000256" key="9">
    <source>
        <dbReference type="RuleBase" id="RU363032"/>
    </source>
</evidence>
<evidence type="ECO:0000313" key="13">
    <source>
        <dbReference type="Proteomes" id="UP000474757"/>
    </source>
</evidence>
<dbReference type="AlphaFoldDB" id="A0A6B2JGA8"/>
<feature type="transmembrane region" description="Helical" evidence="9">
    <location>
        <begin position="267"/>
        <end position="289"/>
    </location>
</feature>
<accession>A0A6B2JGA8</accession>
<dbReference type="GO" id="GO:0005886">
    <property type="term" value="C:plasma membrane"/>
    <property type="evidence" value="ECO:0007669"/>
    <property type="project" value="UniProtKB-SubCell"/>
</dbReference>
<gene>
    <name evidence="12" type="ORF">GZA08_04365</name>
</gene>
<keyword evidence="5" id="KW-0571">Peptide transport</keyword>
<keyword evidence="7 9" id="KW-1133">Transmembrane helix</keyword>
<evidence type="ECO:0000256" key="6">
    <source>
        <dbReference type="ARBA" id="ARBA00022927"/>
    </source>
</evidence>
<evidence type="ECO:0000256" key="2">
    <source>
        <dbReference type="ARBA" id="ARBA00022448"/>
    </source>
</evidence>
<feature type="transmembrane region" description="Helical" evidence="9">
    <location>
        <begin position="135"/>
        <end position="159"/>
    </location>
</feature>
<name>A0A6B2JGA8_9RHOB</name>
<evidence type="ECO:0000313" key="12">
    <source>
        <dbReference type="EMBL" id="NDV00201.1"/>
    </source>
</evidence>
<dbReference type="InterPro" id="IPR035906">
    <property type="entry name" value="MetI-like_sf"/>
</dbReference>
<dbReference type="InterPro" id="IPR050366">
    <property type="entry name" value="BP-dependent_transpt_permease"/>
</dbReference>
<reference evidence="12 13" key="1">
    <citation type="submission" date="2020-02" db="EMBL/GenBank/DDBJ databases">
        <title>Pseudoroseicyclus tamarix, sp. nov., isolated from offshore sediment of a Tamarix chinensis forest.</title>
        <authorList>
            <person name="Gai Y."/>
        </authorList>
    </citation>
    <scope>NUCLEOTIDE SEQUENCE [LARGE SCALE GENOMIC DNA]</scope>
    <source>
        <strain evidence="12 13">CLL3-39</strain>
    </source>
</reference>
<protein>
    <submittedName>
        <fullName evidence="12">ABC transporter permease</fullName>
    </submittedName>
</protein>
<evidence type="ECO:0000256" key="4">
    <source>
        <dbReference type="ARBA" id="ARBA00022692"/>
    </source>
</evidence>
<keyword evidence="3" id="KW-1003">Cell membrane</keyword>
<dbReference type="PANTHER" id="PTHR43386">
    <property type="entry name" value="OLIGOPEPTIDE TRANSPORT SYSTEM PERMEASE PROTEIN APPC"/>
    <property type="match status" value="1"/>
</dbReference>
<keyword evidence="2 9" id="KW-0813">Transport</keyword>
<feature type="transmembrane region" description="Helical" evidence="9">
    <location>
        <begin position="217"/>
        <end position="242"/>
    </location>
</feature>
<evidence type="ECO:0000256" key="3">
    <source>
        <dbReference type="ARBA" id="ARBA00022475"/>
    </source>
</evidence>
<dbReference type="GO" id="GO:0055085">
    <property type="term" value="P:transmembrane transport"/>
    <property type="evidence" value="ECO:0007669"/>
    <property type="project" value="InterPro"/>
</dbReference>
<evidence type="ECO:0000256" key="1">
    <source>
        <dbReference type="ARBA" id="ARBA00004651"/>
    </source>
</evidence>
<dbReference type="Gene3D" id="1.10.3720.10">
    <property type="entry name" value="MetI-like"/>
    <property type="match status" value="1"/>
</dbReference>
<dbReference type="RefSeq" id="WP_163890324.1">
    <property type="nucleotide sequence ID" value="NZ_JAAFYS010000001.1"/>
</dbReference>
<organism evidence="12 13">
    <name type="scientific">Pseudoroseicyclus tamaricis</name>
    <dbReference type="NCBI Taxonomy" id="2705421"/>
    <lineage>
        <taxon>Bacteria</taxon>
        <taxon>Pseudomonadati</taxon>
        <taxon>Pseudomonadota</taxon>
        <taxon>Alphaproteobacteria</taxon>
        <taxon>Rhodobacterales</taxon>
        <taxon>Paracoccaceae</taxon>
        <taxon>Pseudoroseicyclus</taxon>
    </lineage>
</organism>
<evidence type="ECO:0000256" key="10">
    <source>
        <dbReference type="SAM" id="MobiDB-lite"/>
    </source>
</evidence>
<feature type="domain" description="ABC transmembrane type-1" evidence="11">
    <location>
        <begin position="100"/>
        <end position="289"/>
    </location>
</feature>
<comment type="subcellular location">
    <subcellularLocation>
        <location evidence="1 9">Cell membrane</location>
        <topology evidence="1 9">Multi-pass membrane protein</topology>
    </subcellularLocation>
</comment>
<feature type="region of interest" description="Disordered" evidence="10">
    <location>
        <begin position="1"/>
        <end position="21"/>
    </location>
</feature>
<comment type="caution">
    <text evidence="12">The sequence shown here is derived from an EMBL/GenBank/DDBJ whole genome shotgun (WGS) entry which is preliminary data.</text>
</comment>
<dbReference type="GO" id="GO:0015833">
    <property type="term" value="P:peptide transport"/>
    <property type="evidence" value="ECO:0007669"/>
    <property type="project" value="UniProtKB-KW"/>
</dbReference>
<keyword evidence="13" id="KW-1185">Reference proteome</keyword>
<proteinExistence type="inferred from homology"/>
<dbReference type="Pfam" id="PF00528">
    <property type="entry name" value="BPD_transp_1"/>
    <property type="match status" value="1"/>
</dbReference>
<dbReference type="InterPro" id="IPR000515">
    <property type="entry name" value="MetI-like"/>
</dbReference>
<keyword evidence="4 9" id="KW-0812">Transmembrane</keyword>
<evidence type="ECO:0000256" key="8">
    <source>
        <dbReference type="ARBA" id="ARBA00023136"/>
    </source>
</evidence>
<dbReference type="GO" id="GO:0015031">
    <property type="term" value="P:protein transport"/>
    <property type="evidence" value="ECO:0007669"/>
    <property type="project" value="UniProtKB-KW"/>
</dbReference>